<feature type="signal peptide" evidence="4">
    <location>
        <begin position="1"/>
        <end position="19"/>
    </location>
</feature>
<dbReference type="Gene3D" id="3.30.560.10">
    <property type="entry name" value="Glucose Oxidase, domain 3"/>
    <property type="match status" value="1"/>
</dbReference>
<reference evidence="7 8" key="1">
    <citation type="journal article" date="2022" name="Allergy">
        <title>Genome assembly and annotation of Periplaneta americana reveal a comprehensive cockroach allergen profile.</title>
        <authorList>
            <person name="Wang L."/>
            <person name="Xiong Q."/>
            <person name="Saelim N."/>
            <person name="Wang L."/>
            <person name="Nong W."/>
            <person name="Wan A.T."/>
            <person name="Shi M."/>
            <person name="Liu X."/>
            <person name="Cao Q."/>
            <person name="Hui J.H.L."/>
            <person name="Sookrung N."/>
            <person name="Leung T.F."/>
            <person name="Tungtrongchitr A."/>
            <person name="Tsui S.K.W."/>
        </authorList>
    </citation>
    <scope>NUCLEOTIDE SEQUENCE [LARGE SCALE GENOMIC DNA]</scope>
    <source>
        <strain evidence="7">PWHHKU_190912</strain>
    </source>
</reference>
<keyword evidence="8" id="KW-1185">Reference proteome</keyword>
<evidence type="ECO:0000256" key="1">
    <source>
        <dbReference type="ARBA" id="ARBA00010790"/>
    </source>
</evidence>
<dbReference type="Gene3D" id="3.50.50.60">
    <property type="entry name" value="FAD/NAD(P)-binding domain"/>
    <property type="match status" value="1"/>
</dbReference>
<proteinExistence type="inferred from homology"/>
<dbReference type="PANTHER" id="PTHR11552:SF158">
    <property type="entry name" value="GH23626P-RELATED"/>
    <property type="match status" value="1"/>
</dbReference>
<feature type="chain" id="PRO_5047011621" description="Glucose-methanol-choline oxidoreductase N-terminal domain-containing protein" evidence="4">
    <location>
        <begin position="20"/>
        <end position="703"/>
    </location>
</feature>
<evidence type="ECO:0000256" key="4">
    <source>
        <dbReference type="SAM" id="SignalP"/>
    </source>
</evidence>
<dbReference type="SUPFAM" id="SSF54373">
    <property type="entry name" value="FAD-linked reductases, C-terminal domain"/>
    <property type="match status" value="1"/>
</dbReference>
<name>A0ABQ8SLH3_PERAM</name>
<dbReference type="Pfam" id="PF05199">
    <property type="entry name" value="GMC_oxred_C"/>
    <property type="match status" value="1"/>
</dbReference>
<evidence type="ECO:0000256" key="2">
    <source>
        <dbReference type="RuleBase" id="RU003968"/>
    </source>
</evidence>
<feature type="domain" description="Glucose-methanol-choline oxidoreductase N-terminal" evidence="5">
    <location>
        <begin position="137"/>
        <end position="160"/>
    </location>
</feature>
<sequence length="703" mass="79008">MERWTLLLIKICILNICKSRGMNNSTWGLTEGVLKLIREGSNHFGQEPTDTKQLLPEYDFIIVMAGSAGCALANRLSKISDWKVLLIEAGRQENYIMDIPILTTFFQFSEANWKYKTEPSDHVCLGMTNRQCSYPRGKVVGGTSVINFMIYTRGNRRDYDNWEKLGNPGWGFKDVLPYFLEIEDMNIPELAKDKRYHSTGGEVTINYNSYRTPISEAFVAGGRELGHRIVDYNGETQTGFSFLQTTKRNGTRWSASRAFLHPIRNRKNFHLKKNSLVTKILIDPVSKSAYGVEFINNNKKYIVRAKREVILSAGAVNSPQLLMLSGIGPKKHLQEKGISVIEDLKVGYNLMDHPGSLGLTFILNQTATLLVDDLLNDGKHTVDYLYRHEGPYSLPAGCEGIALIDTKNPSSIDGDPDLELLFFGASISTDKTFHKALGISHILYDSVYKQYEEVHSWTAVPLTLKPKSRGRILLKDTNPFDKPLIYHDFFEHPEDLETQVVGIKTLLRLSDTKAFQKYGSRIFDEPLPGCKHLPFGSDSYWACFARNLATGIWHLCGTCKMGPTSDPDAVVDSRLRVYGVKGAMHVAGYTVARRTMSFSPRLDYESIPNLSAEQFDGITVFRISTMTSLMLHRSTFCAVVMVVVVVVVVVVGAAAAAVDYDDDDDDVQCNHQLRMDVYAVFHQCAGDEETHRREGADKVEQTL</sequence>
<protein>
    <recommendedName>
        <fullName evidence="5 6">Glucose-methanol-choline oxidoreductase N-terminal domain-containing protein</fullName>
    </recommendedName>
</protein>
<dbReference type="InterPro" id="IPR000172">
    <property type="entry name" value="GMC_OxRdtase_N"/>
</dbReference>
<keyword evidence="3" id="KW-0812">Transmembrane</keyword>
<evidence type="ECO:0000313" key="7">
    <source>
        <dbReference type="EMBL" id="KAJ4435009.1"/>
    </source>
</evidence>
<keyword evidence="3" id="KW-1133">Transmembrane helix</keyword>
<dbReference type="EMBL" id="JAJSOF020000025">
    <property type="protein sequence ID" value="KAJ4435009.1"/>
    <property type="molecule type" value="Genomic_DNA"/>
</dbReference>
<dbReference type="PANTHER" id="PTHR11552">
    <property type="entry name" value="GLUCOSE-METHANOL-CHOLINE GMC OXIDOREDUCTASE"/>
    <property type="match status" value="1"/>
</dbReference>
<dbReference type="PROSITE" id="PS00624">
    <property type="entry name" value="GMC_OXRED_2"/>
    <property type="match status" value="1"/>
</dbReference>
<dbReference type="Pfam" id="PF00732">
    <property type="entry name" value="GMC_oxred_N"/>
    <property type="match status" value="1"/>
</dbReference>
<dbReference type="Proteomes" id="UP001148838">
    <property type="component" value="Unassembled WGS sequence"/>
</dbReference>
<evidence type="ECO:0000259" key="6">
    <source>
        <dbReference type="PROSITE" id="PS00624"/>
    </source>
</evidence>
<dbReference type="PROSITE" id="PS00623">
    <property type="entry name" value="GMC_OXRED_1"/>
    <property type="match status" value="1"/>
</dbReference>
<evidence type="ECO:0000259" key="5">
    <source>
        <dbReference type="PROSITE" id="PS00623"/>
    </source>
</evidence>
<feature type="transmembrane region" description="Helical" evidence="3">
    <location>
        <begin position="636"/>
        <end position="658"/>
    </location>
</feature>
<dbReference type="SUPFAM" id="SSF51905">
    <property type="entry name" value="FAD/NAD(P)-binding domain"/>
    <property type="match status" value="1"/>
</dbReference>
<organism evidence="7 8">
    <name type="scientific">Periplaneta americana</name>
    <name type="common">American cockroach</name>
    <name type="synonym">Blatta americana</name>
    <dbReference type="NCBI Taxonomy" id="6978"/>
    <lineage>
        <taxon>Eukaryota</taxon>
        <taxon>Metazoa</taxon>
        <taxon>Ecdysozoa</taxon>
        <taxon>Arthropoda</taxon>
        <taxon>Hexapoda</taxon>
        <taxon>Insecta</taxon>
        <taxon>Pterygota</taxon>
        <taxon>Neoptera</taxon>
        <taxon>Polyneoptera</taxon>
        <taxon>Dictyoptera</taxon>
        <taxon>Blattodea</taxon>
        <taxon>Blattoidea</taxon>
        <taxon>Blattidae</taxon>
        <taxon>Blattinae</taxon>
        <taxon>Periplaneta</taxon>
    </lineage>
</organism>
<gene>
    <name evidence="7" type="ORF">ANN_23582</name>
</gene>
<keyword evidence="2" id="KW-0274">FAD</keyword>
<dbReference type="InterPro" id="IPR007867">
    <property type="entry name" value="GMC_OxRtase_C"/>
</dbReference>
<comment type="caution">
    <text evidence="7">The sequence shown here is derived from an EMBL/GenBank/DDBJ whole genome shotgun (WGS) entry which is preliminary data.</text>
</comment>
<evidence type="ECO:0000313" key="8">
    <source>
        <dbReference type="Proteomes" id="UP001148838"/>
    </source>
</evidence>
<keyword evidence="3" id="KW-0472">Membrane</keyword>
<feature type="domain" description="Glucose-methanol-choline oxidoreductase N-terminal" evidence="6">
    <location>
        <begin position="314"/>
        <end position="328"/>
    </location>
</feature>
<accession>A0ABQ8SLH3</accession>
<keyword evidence="2" id="KW-0285">Flavoprotein</keyword>
<comment type="similarity">
    <text evidence="1 2">Belongs to the GMC oxidoreductase family.</text>
</comment>
<dbReference type="InterPro" id="IPR036188">
    <property type="entry name" value="FAD/NAD-bd_sf"/>
</dbReference>
<keyword evidence="4" id="KW-0732">Signal</keyword>
<dbReference type="InterPro" id="IPR012132">
    <property type="entry name" value="GMC_OxRdtase"/>
</dbReference>
<evidence type="ECO:0000256" key="3">
    <source>
        <dbReference type="SAM" id="Phobius"/>
    </source>
</evidence>